<reference evidence="2" key="1">
    <citation type="submission" date="2019-11" db="EMBL/GenBank/DDBJ databases">
        <title>Complete genome sequence of Corynebacterium kalinowskii 1959, a novel Corynebacterium species isolated from soil of a small paddock in Vilsendorf, Germany.</title>
        <authorList>
            <person name="Schaffert L."/>
            <person name="Ruwe M."/>
            <person name="Milse J."/>
            <person name="Hanuschka K."/>
            <person name="Ortseifen V."/>
            <person name="Droste J."/>
            <person name="Brandt D."/>
            <person name="Schlueter L."/>
            <person name="Kutter Y."/>
            <person name="Vinke S."/>
            <person name="Viehoefer P."/>
            <person name="Jacob L."/>
            <person name="Luebke N.-C."/>
            <person name="Schulte-Berndt E."/>
            <person name="Hain C."/>
            <person name="Linder M."/>
            <person name="Schmidt P."/>
            <person name="Wollenschlaeger L."/>
            <person name="Luttermann T."/>
            <person name="Thieme E."/>
            <person name="Hassa J."/>
            <person name="Haak M."/>
            <person name="Wittchen M."/>
            <person name="Mentz A."/>
            <person name="Persicke M."/>
            <person name="Busche T."/>
            <person name="Ruckert C."/>
        </authorList>
    </citation>
    <scope>NUCLEOTIDE SEQUENCE [LARGE SCALE GENOMIC DNA]</scope>
    <source>
        <strain evidence="2">1959</strain>
    </source>
</reference>
<protein>
    <submittedName>
        <fullName evidence="1">Uncharacterized protein</fullName>
    </submittedName>
</protein>
<sequence length="97" mass="10110">MGISMSLDLSSATLAELAALVDAAQAAGVSPDTELKVAGDTLSLEFGDVVRPEVVDAEPVTPSGADAVRDTVRQVLSEEAVRGLFDTLITKNSQRRP</sequence>
<dbReference type="EMBL" id="CP046452">
    <property type="protein sequence ID" value="QGU01659.1"/>
    <property type="molecule type" value="Genomic_DNA"/>
</dbReference>
<dbReference type="RefSeq" id="WP_156192039.1">
    <property type="nucleotide sequence ID" value="NZ_CP046452.1"/>
</dbReference>
<evidence type="ECO:0000313" key="1">
    <source>
        <dbReference type="EMBL" id="QGU01659.1"/>
    </source>
</evidence>
<organism evidence="1 2">
    <name type="scientific">Corynebacterium kalinowskii</name>
    <dbReference type="NCBI Taxonomy" id="2675216"/>
    <lineage>
        <taxon>Bacteria</taxon>
        <taxon>Bacillati</taxon>
        <taxon>Actinomycetota</taxon>
        <taxon>Actinomycetes</taxon>
        <taxon>Mycobacteriales</taxon>
        <taxon>Corynebacteriaceae</taxon>
        <taxon>Corynebacterium</taxon>
    </lineage>
</organism>
<dbReference type="Proteomes" id="UP000427071">
    <property type="component" value="Chromosome"/>
</dbReference>
<dbReference type="KEGG" id="ckw:CKALI_03900"/>
<evidence type="ECO:0000313" key="2">
    <source>
        <dbReference type="Proteomes" id="UP000427071"/>
    </source>
</evidence>
<gene>
    <name evidence="1" type="ORF">CKALI_03900</name>
</gene>
<keyword evidence="2" id="KW-1185">Reference proteome</keyword>
<proteinExistence type="predicted"/>
<accession>A0A6B8VF36</accession>
<dbReference type="AlphaFoldDB" id="A0A6B8VF36"/>
<name>A0A6B8VF36_9CORY</name>